<feature type="domain" description="NF-X1-type" evidence="8">
    <location>
        <begin position="469"/>
        <end position="488"/>
    </location>
</feature>
<dbReference type="AlphaFoldDB" id="A0A2G8KL43"/>
<feature type="domain" description="NF-X1-type" evidence="8">
    <location>
        <begin position="496"/>
        <end position="515"/>
    </location>
</feature>
<dbReference type="OrthoDB" id="536399at2759"/>
<organism evidence="9 10">
    <name type="scientific">Stichopus japonicus</name>
    <name type="common">Sea cucumber</name>
    <dbReference type="NCBI Taxonomy" id="307972"/>
    <lineage>
        <taxon>Eukaryota</taxon>
        <taxon>Metazoa</taxon>
        <taxon>Echinodermata</taxon>
        <taxon>Eleutherozoa</taxon>
        <taxon>Echinozoa</taxon>
        <taxon>Holothuroidea</taxon>
        <taxon>Aspidochirotacea</taxon>
        <taxon>Aspidochirotida</taxon>
        <taxon>Stichopodidae</taxon>
        <taxon>Apostichopus</taxon>
    </lineage>
</organism>
<keyword evidence="7" id="KW-0472">Membrane</keyword>
<keyword evidence="7" id="KW-0812">Transmembrane</keyword>
<feature type="domain" description="NF-X1-type" evidence="8">
    <location>
        <begin position="311"/>
        <end position="330"/>
    </location>
</feature>
<feature type="domain" description="NF-X1-type" evidence="8">
    <location>
        <begin position="553"/>
        <end position="573"/>
    </location>
</feature>
<dbReference type="GO" id="GO:0005634">
    <property type="term" value="C:nucleus"/>
    <property type="evidence" value="ECO:0007669"/>
    <property type="project" value="InterPro"/>
</dbReference>
<feature type="domain" description="NF-X1-type" evidence="8">
    <location>
        <begin position="664"/>
        <end position="694"/>
    </location>
</feature>
<dbReference type="STRING" id="307972.A0A2G8KL43"/>
<dbReference type="Proteomes" id="UP000230750">
    <property type="component" value="Unassembled WGS sequence"/>
</dbReference>
<feature type="transmembrane region" description="Helical" evidence="7">
    <location>
        <begin position="884"/>
        <end position="903"/>
    </location>
</feature>
<evidence type="ECO:0000256" key="2">
    <source>
        <dbReference type="ARBA" id="ARBA00022723"/>
    </source>
</evidence>
<feature type="compositionally biased region" description="Acidic residues" evidence="6">
    <location>
        <begin position="53"/>
        <end position="69"/>
    </location>
</feature>
<evidence type="ECO:0000256" key="4">
    <source>
        <dbReference type="ARBA" id="ARBA00022771"/>
    </source>
</evidence>
<feature type="region of interest" description="Disordered" evidence="6">
    <location>
        <begin position="831"/>
        <end position="867"/>
    </location>
</feature>
<feature type="domain" description="NF-X1-type" evidence="8">
    <location>
        <begin position="417"/>
        <end position="436"/>
    </location>
</feature>
<evidence type="ECO:0000256" key="5">
    <source>
        <dbReference type="ARBA" id="ARBA00022833"/>
    </source>
</evidence>
<keyword evidence="2" id="KW-0479">Metal-binding</keyword>
<dbReference type="CDD" id="cd06008">
    <property type="entry name" value="NF-X1-zinc-finger"/>
    <property type="match status" value="6"/>
</dbReference>
<accession>A0A2G8KL43</accession>
<name>A0A2G8KL43_STIJA</name>
<dbReference type="GO" id="GO:0008270">
    <property type="term" value="F:zinc ion binding"/>
    <property type="evidence" value="ECO:0007669"/>
    <property type="project" value="UniProtKB-KW"/>
</dbReference>
<dbReference type="PANTHER" id="PTHR12360">
    <property type="entry name" value="NUCLEAR TRANSCRIPTION FACTOR, X-BOX BINDING 1 NFX1"/>
    <property type="match status" value="1"/>
</dbReference>
<dbReference type="EMBL" id="MRZV01000506">
    <property type="protein sequence ID" value="PIK48721.1"/>
    <property type="molecule type" value="Genomic_DNA"/>
</dbReference>
<dbReference type="PANTHER" id="PTHR12360:SF1">
    <property type="entry name" value="NF-X1-TYPE ZINC FINGER PROTEIN NFXL1"/>
    <property type="match status" value="1"/>
</dbReference>
<proteinExistence type="inferred from homology"/>
<keyword evidence="3" id="KW-0677">Repeat</keyword>
<dbReference type="InterPro" id="IPR034078">
    <property type="entry name" value="NFX1_fam"/>
</dbReference>
<feature type="domain" description="NF-X1-type" evidence="8">
    <location>
        <begin position="364"/>
        <end position="383"/>
    </location>
</feature>
<feature type="domain" description="NF-X1-type" evidence="8">
    <location>
        <begin position="704"/>
        <end position="722"/>
    </location>
</feature>
<evidence type="ECO:0000256" key="1">
    <source>
        <dbReference type="ARBA" id="ARBA00007269"/>
    </source>
</evidence>
<evidence type="ECO:0000256" key="7">
    <source>
        <dbReference type="SAM" id="Phobius"/>
    </source>
</evidence>
<reference evidence="9 10" key="1">
    <citation type="journal article" date="2017" name="PLoS Biol.">
        <title>The sea cucumber genome provides insights into morphological evolution and visceral regeneration.</title>
        <authorList>
            <person name="Zhang X."/>
            <person name="Sun L."/>
            <person name="Yuan J."/>
            <person name="Sun Y."/>
            <person name="Gao Y."/>
            <person name="Zhang L."/>
            <person name="Li S."/>
            <person name="Dai H."/>
            <person name="Hamel J.F."/>
            <person name="Liu C."/>
            <person name="Yu Y."/>
            <person name="Liu S."/>
            <person name="Lin W."/>
            <person name="Guo K."/>
            <person name="Jin S."/>
            <person name="Xu P."/>
            <person name="Storey K.B."/>
            <person name="Huan P."/>
            <person name="Zhang T."/>
            <person name="Zhou Y."/>
            <person name="Zhang J."/>
            <person name="Lin C."/>
            <person name="Li X."/>
            <person name="Xing L."/>
            <person name="Huo D."/>
            <person name="Sun M."/>
            <person name="Wang L."/>
            <person name="Mercier A."/>
            <person name="Li F."/>
            <person name="Yang H."/>
            <person name="Xiang J."/>
        </authorList>
    </citation>
    <scope>NUCLEOTIDE SEQUENCE [LARGE SCALE GENOMIC DNA]</scope>
    <source>
        <strain evidence="9">Shaxun</strain>
        <tissue evidence="9">Muscle</tissue>
    </source>
</reference>
<evidence type="ECO:0000256" key="6">
    <source>
        <dbReference type="SAM" id="MobiDB-lite"/>
    </source>
</evidence>
<keyword evidence="7" id="KW-1133">Transmembrane helix</keyword>
<keyword evidence="10" id="KW-1185">Reference proteome</keyword>
<keyword evidence="5" id="KW-0862">Zinc</keyword>
<protein>
    <submittedName>
        <fullName evidence="9">Putative NF-X1-type zinc finger protein NFXL1-like</fullName>
    </submittedName>
</protein>
<feature type="domain" description="NF-X1-type" evidence="8">
    <location>
        <begin position="766"/>
        <end position="787"/>
    </location>
</feature>
<evidence type="ECO:0000256" key="3">
    <source>
        <dbReference type="ARBA" id="ARBA00022737"/>
    </source>
</evidence>
<evidence type="ECO:0000313" key="9">
    <source>
        <dbReference type="EMBL" id="PIK48721.1"/>
    </source>
</evidence>
<dbReference type="GO" id="GO:0000977">
    <property type="term" value="F:RNA polymerase II transcription regulatory region sequence-specific DNA binding"/>
    <property type="evidence" value="ECO:0007669"/>
    <property type="project" value="TreeGrafter"/>
</dbReference>
<evidence type="ECO:0000313" key="10">
    <source>
        <dbReference type="Proteomes" id="UP000230750"/>
    </source>
</evidence>
<dbReference type="GO" id="GO:0000981">
    <property type="term" value="F:DNA-binding transcription factor activity, RNA polymerase II-specific"/>
    <property type="evidence" value="ECO:0007669"/>
    <property type="project" value="TreeGrafter"/>
</dbReference>
<dbReference type="SMART" id="SM00438">
    <property type="entry name" value="ZnF_NFX"/>
    <property type="match status" value="10"/>
</dbReference>
<comment type="similarity">
    <text evidence="1">Belongs to the NFX1 family.</text>
</comment>
<feature type="domain" description="NF-X1-type" evidence="8">
    <location>
        <begin position="258"/>
        <end position="276"/>
    </location>
</feature>
<feature type="compositionally biased region" description="Basic residues" evidence="6">
    <location>
        <begin position="858"/>
        <end position="867"/>
    </location>
</feature>
<feature type="region of interest" description="Disordered" evidence="6">
    <location>
        <begin position="1"/>
        <end position="69"/>
    </location>
</feature>
<comment type="caution">
    <text evidence="9">The sequence shown here is derived from an EMBL/GenBank/DDBJ whole genome shotgun (WGS) entry which is preliminary data.</text>
</comment>
<gene>
    <name evidence="9" type="ORF">BSL78_14408</name>
</gene>
<sequence length="904" mass="102025">MSSGWNLNLTKGRGRGRGTNSIADRSAERFQKASSPIYKSVQHHLSQQRREEDFESSSDEDDEDNVDDDSIIQEMYKSYSLRIGSGMDMDVSQTQQNIQEALSGGNSCAICIEKIRHTDSCKWHISSRKEHILSESGRICVGDNLVTLQTGMVDHSRLHFVFLEVWSCGSVPPSFIYTVFRNWAKQAVMLKDYKSRKQYLKTKPHGHGSPNCRFEYKGYETPSRYTCFCSKKINPPVHPWLAPHSCGERCDKQLKPECGHVCLLLCHPGPCPPCPQTVKTTCYCGSKPSQLRRCCSQAWSCGSKCNKPLTCGQHFCSTPCHGGDCAPCPKTSQQNCNCGKNVQIRPCASPRWTCDEPCKKVYSCQEHTCERICHGGQCGTCPRSEQRTCPCGKTEFELPCTEEVPTCGDTCEKLLQCQAHKCTRACHNGPCEKCLQMSTKRCRCGLREKSLPCTKEYLCDTRCNKIKPCTRHPCKRRCCDGNCPPCEQTCSKPLTCKNDKCPLPCHPGPCYLCPKTVDIMCFCKNTKITVPCGVERVTKPPKCREPCRIPPDCHHTVRDHHRCHFKRCPPCRQICDKKYPDCSHNCPVRCHSAILTRKMEKVKARSGPWEPSPKPYLEVIEKPCPPCEVPVPVVCLGKHKIWDFPCWEAKPFSCEAVCRRNLSCTNHVCQLSCHTVTNATSEHQAGKECQDCEEPCTKPRPGGCTHVCSLPCHPGDCPPCHKSLKVRCHCKNLLLIVDCSKWTSASENERDIISSCKGPCRHTLGCGHLCSKSCHSGKCTTIEDCRQKKGVVCPCKRKKKNFFCSDITSGKAKLLCDELCQQVKDEKKKKQKEAERMAAEEREKQKQRDQEEYERLMRGKKHKTRKVREAKREKTFLEKHWKNVAIVVGVVATILGLISIALYA</sequence>
<keyword evidence="4" id="KW-0863">Zinc-finger</keyword>
<feature type="compositionally biased region" description="Basic and acidic residues" evidence="6">
    <location>
        <begin position="831"/>
        <end position="857"/>
    </location>
</feature>
<dbReference type="InterPro" id="IPR000967">
    <property type="entry name" value="Znf_NFX1"/>
</dbReference>
<evidence type="ECO:0000259" key="8">
    <source>
        <dbReference type="SMART" id="SM00438"/>
    </source>
</evidence>